<evidence type="ECO:0000256" key="1">
    <source>
        <dbReference type="SAM" id="MobiDB-lite"/>
    </source>
</evidence>
<feature type="compositionally biased region" description="Polar residues" evidence="1">
    <location>
        <begin position="30"/>
        <end position="44"/>
    </location>
</feature>
<name>A0ABQ8UPG4_9EUKA</name>
<feature type="region of interest" description="Disordered" evidence="1">
    <location>
        <begin position="167"/>
        <end position="215"/>
    </location>
</feature>
<sequence>MPIWRVGGAVLEPGARKRLTGTARDRVQNKENSGTNVGSESQLGFEQPVPKNTPELQPSDSYRPIGGAAPSPPQRATPSFNQQRMEKKMIVLLSDTIRENTLDGWRLFRDILNKLPLDYFTAEVSPQIVGFLEQAYNVLQRNPRMKSLKVVDAMSRVFPQYMSRIITTEGRRSPGPNPPPSESPVHFLRRNPAPSGPADMAQGYLPRPPMGSPPVVGRPPTPGMILNMPLAGINRQSIRTAGTQSPPAPIGQQPQKPRHGSPTGSAGLVELGGTGTPFPAATGTRTIAAQVQIGQAAMAWLDVFDVPKPAFSLSASTLAATSTARPTLSPATSIRRGPMMTAGSLAVSRSLASPPGGTGGLGASSTTGGMAPDGHRPRITSPPLKPQNVLPDGAGPMLPTVSDTPDKQATAFLRTSQDAITYFAESGHSDPLKFVYLNRAPMPPDEWRPYDLVVVPRDLCAPEHFVMSVSGVVHVLPKGPPPPSLHHGSATSLHYCVLCVVCAMRQCCLTSPRAHRKSAEEEEAELLANGPSGSSASPRVGGRGGKPQASTLISELMSLERRRLEDQDKKGGRSLEECEALPLAQWVKEASYFNVLRSILFFQSFPLVKTFYHWQRHVRFQLYCRNRKTLRKGLYYAHDCFCGPLQKLGAQYLRIKESAPVVVNLDQKESSYDPTTFMALQAQTRDTVAKTMRAVSQEAVQVITNVVTDVLARAYPEAQEAAKGDATGSGRTAQEEYEEAALTGILKSIKQEKLERARAIRLAQRQELMLGRFVQLADHLCAEALFGCVMLGATTLHESMQAILKQRNKGIFNITFCFDRAMTLAEEDLPAYADAPDEEDPEALEVDDGVPLPSASEPPAGAGAAGDDGGEGEGEGDEEAGQESGGEEEGEDPHEGHRRIRRLGGAGPWSQRPTWTTVLRTQPTRVEVLQMVTTTIDEAVKLTVSGAERPLQMLVHRPLLPSPPPVGLDTVEALGRDATLKLLREEMSRIVEDSFVLGREFLRIFLPQAKLFDHKCQWNYDQYRAKVRTCSEIRRDLRTLAAWKREIDCMKSSSACGILFINTSDLKRELNAIHKETQEQVQQHLRDVFMETIRSVTTAFQSHSKASAATHT</sequence>
<feature type="compositionally biased region" description="Low complexity" evidence="1">
    <location>
        <begin position="853"/>
        <end position="862"/>
    </location>
</feature>
<feature type="region of interest" description="Disordered" evidence="1">
    <location>
        <begin position="15"/>
        <end position="81"/>
    </location>
</feature>
<evidence type="ECO:0008006" key="4">
    <source>
        <dbReference type="Google" id="ProtNLM"/>
    </source>
</evidence>
<evidence type="ECO:0000313" key="3">
    <source>
        <dbReference type="Proteomes" id="UP001141327"/>
    </source>
</evidence>
<feature type="compositionally biased region" description="Pro residues" evidence="1">
    <location>
        <begin position="206"/>
        <end position="215"/>
    </location>
</feature>
<gene>
    <name evidence="2" type="ORF">PAPYR_2511</name>
</gene>
<dbReference type="InterPro" id="IPR026983">
    <property type="entry name" value="DHC"/>
</dbReference>
<dbReference type="PANTHER" id="PTHR45703:SF35">
    <property type="entry name" value="DYNEIN HEAVY CHAIN"/>
    <property type="match status" value="1"/>
</dbReference>
<dbReference type="Proteomes" id="UP001141327">
    <property type="component" value="Unassembled WGS sequence"/>
</dbReference>
<dbReference type="EMBL" id="JAPMOS010000009">
    <property type="protein sequence ID" value="KAJ4461067.1"/>
    <property type="molecule type" value="Genomic_DNA"/>
</dbReference>
<feature type="compositionally biased region" description="Acidic residues" evidence="1">
    <location>
        <begin position="834"/>
        <end position="848"/>
    </location>
</feature>
<evidence type="ECO:0000313" key="2">
    <source>
        <dbReference type="EMBL" id="KAJ4461067.1"/>
    </source>
</evidence>
<organism evidence="2 3">
    <name type="scientific">Paratrimastix pyriformis</name>
    <dbReference type="NCBI Taxonomy" id="342808"/>
    <lineage>
        <taxon>Eukaryota</taxon>
        <taxon>Metamonada</taxon>
        <taxon>Preaxostyla</taxon>
        <taxon>Paratrimastigidae</taxon>
        <taxon>Paratrimastix</taxon>
    </lineage>
</organism>
<feature type="region of interest" description="Disordered" evidence="1">
    <location>
        <begin position="520"/>
        <end position="547"/>
    </location>
</feature>
<feature type="region of interest" description="Disordered" evidence="1">
    <location>
        <begin position="834"/>
        <end position="913"/>
    </location>
</feature>
<proteinExistence type="predicted"/>
<dbReference type="PANTHER" id="PTHR45703">
    <property type="entry name" value="DYNEIN HEAVY CHAIN"/>
    <property type="match status" value="1"/>
</dbReference>
<protein>
    <recommendedName>
        <fullName evidence="4">GED domain-containing protein</fullName>
    </recommendedName>
</protein>
<keyword evidence="3" id="KW-1185">Reference proteome</keyword>
<feature type="region of interest" description="Disordered" evidence="1">
    <location>
        <begin position="239"/>
        <end position="275"/>
    </location>
</feature>
<feature type="compositionally biased region" description="Acidic residues" evidence="1">
    <location>
        <begin position="868"/>
        <end position="892"/>
    </location>
</feature>
<comment type="caution">
    <text evidence="2">The sequence shown here is derived from an EMBL/GenBank/DDBJ whole genome shotgun (WGS) entry which is preliminary data.</text>
</comment>
<reference evidence="2" key="1">
    <citation type="journal article" date="2022" name="bioRxiv">
        <title>Genomics of Preaxostyla Flagellates Illuminates Evolutionary Transitions and the Path Towards Mitochondrial Loss.</title>
        <authorList>
            <person name="Novak L.V.F."/>
            <person name="Treitli S.C."/>
            <person name="Pyrih J."/>
            <person name="Halakuc P."/>
            <person name="Pipaliya S.V."/>
            <person name="Vacek V."/>
            <person name="Brzon O."/>
            <person name="Soukal P."/>
            <person name="Eme L."/>
            <person name="Dacks J.B."/>
            <person name="Karnkowska A."/>
            <person name="Elias M."/>
            <person name="Hampl V."/>
        </authorList>
    </citation>
    <scope>NUCLEOTIDE SEQUENCE</scope>
    <source>
        <strain evidence="2">RCP-MX</strain>
    </source>
</reference>
<feature type="region of interest" description="Disordered" evidence="1">
    <location>
        <begin position="348"/>
        <end position="385"/>
    </location>
</feature>
<accession>A0ABQ8UPG4</accession>